<dbReference type="InterPro" id="IPR038071">
    <property type="entry name" value="UROD/MetE-like_sf"/>
</dbReference>
<dbReference type="EMBL" id="UINC01127638">
    <property type="protein sequence ID" value="SVD06890.1"/>
    <property type="molecule type" value="Genomic_DNA"/>
</dbReference>
<feature type="domain" description="Cobalamin-independent methionine synthase MetE C-terminal/archaeal" evidence="1">
    <location>
        <begin position="15"/>
        <end position="190"/>
    </location>
</feature>
<accession>A0A382SAC1</accession>
<name>A0A382SAC1_9ZZZZ</name>
<dbReference type="PANTHER" id="PTHR43844:SF1">
    <property type="entry name" value="METHIONINE SYNTHASE"/>
    <property type="match status" value="1"/>
</dbReference>
<dbReference type="GO" id="GO:0008270">
    <property type="term" value="F:zinc ion binding"/>
    <property type="evidence" value="ECO:0007669"/>
    <property type="project" value="InterPro"/>
</dbReference>
<dbReference type="Pfam" id="PF01717">
    <property type="entry name" value="Meth_synt_2"/>
    <property type="match status" value="1"/>
</dbReference>
<dbReference type="Gene3D" id="3.20.20.210">
    <property type="match status" value="1"/>
</dbReference>
<dbReference type="CDD" id="cd03311">
    <property type="entry name" value="CIMS_C_terminal_like"/>
    <property type="match status" value="1"/>
</dbReference>
<organism evidence="2">
    <name type="scientific">marine metagenome</name>
    <dbReference type="NCBI Taxonomy" id="408172"/>
    <lineage>
        <taxon>unclassified sequences</taxon>
        <taxon>metagenomes</taxon>
        <taxon>ecological metagenomes</taxon>
    </lineage>
</organism>
<dbReference type="InterPro" id="IPR002629">
    <property type="entry name" value="Met_Synth_C/arc"/>
</dbReference>
<dbReference type="SUPFAM" id="SSF51726">
    <property type="entry name" value="UROD/MetE-like"/>
    <property type="match status" value="1"/>
</dbReference>
<evidence type="ECO:0000259" key="1">
    <source>
        <dbReference type="Pfam" id="PF01717"/>
    </source>
</evidence>
<evidence type="ECO:0000313" key="2">
    <source>
        <dbReference type="EMBL" id="SVD06890.1"/>
    </source>
</evidence>
<dbReference type="PANTHER" id="PTHR43844">
    <property type="entry name" value="METHIONINE SYNTHASE"/>
    <property type="match status" value="1"/>
</dbReference>
<dbReference type="AlphaFoldDB" id="A0A382SAC1"/>
<feature type="non-terminal residue" evidence="2">
    <location>
        <position position="1"/>
    </location>
</feature>
<sequence>EAISKEHYPSLEVFFNDLTAAYRAEISDLADRGCRYLQIDDTNLAYLCDPAIRKQTLERGDDPDTLTRLYCRLVNASISDRPKDMVASIHLCRGNFKSAWVAQGGYEPVADILFNEMAVDGFFLEYDDERSGDFAPLKHLPKGKTVVLGLMSSKHPEIETSQAIKMRIEEASRFVDIGQCALSHQCGFSSTVHGNEISEDDQWRKIARCVEAAREVWG</sequence>
<proteinExistence type="predicted"/>
<dbReference type="GO" id="GO:0003871">
    <property type="term" value="F:5-methyltetrahydropteroyltriglutamate-homocysteine S-methyltransferase activity"/>
    <property type="evidence" value="ECO:0007669"/>
    <property type="project" value="InterPro"/>
</dbReference>
<reference evidence="2" key="1">
    <citation type="submission" date="2018-05" db="EMBL/GenBank/DDBJ databases">
        <authorList>
            <person name="Lanie J.A."/>
            <person name="Ng W.-L."/>
            <person name="Kazmierczak K.M."/>
            <person name="Andrzejewski T.M."/>
            <person name="Davidsen T.M."/>
            <person name="Wayne K.J."/>
            <person name="Tettelin H."/>
            <person name="Glass J.I."/>
            <person name="Rusch D."/>
            <person name="Podicherti R."/>
            <person name="Tsui H.-C.T."/>
            <person name="Winkler M.E."/>
        </authorList>
    </citation>
    <scope>NUCLEOTIDE SEQUENCE</scope>
</reference>
<dbReference type="GO" id="GO:0009086">
    <property type="term" value="P:methionine biosynthetic process"/>
    <property type="evidence" value="ECO:0007669"/>
    <property type="project" value="InterPro"/>
</dbReference>
<protein>
    <recommendedName>
        <fullName evidence="1">Cobalamin-independent methionine synthase MetE C-terminal/archaeal domain-containing protein</fullName>
    </recommendedName>
</protein>
<gene>
    <name evidence="2" type="ORF">METZ01_LOCUS359744</name>
</gene>